<dbReference type="SUPFAM" id="SSF50129">
    <property type="entry name" value="GroES-like"/>
    <property type="match status" value="1"/>
</dbReference>
<accession>A0ABY4C2S4</accession>
<dbReference type="InterPro" id="IPR013149">
    <property type="entry name" value="ADH-like_C"/>
</dbReference>
<proteinExistence type="inferred from homology"/>
<dbReference type="InterPro" id="IPR025568">
    <property type="entry name" value="DUF4334"/>
</dbReference>
<dbReference type="RefSeq" id="WP_243554042.1">
    <property type="nucleotide sequence ID" value="NZ_CP094528.1"/>
</dbReference>
<organism evidence="8 9">
    <name type="scientific">Agromyces larvae</name>
    <dbReference type="NCBI Taxonomy" id="2929802"/>
    <lineage>
        <taxon>Bacteria</taxon>
        <taxon>Bacillati</taxon>
        <taxon>Actinomycetota</taxon>
        <taxon>Actinomycetes</taxon>
        <taxon>Micrococcales</taxon>
        <taxon>Microbacteriaceae</taxon>
        <taxon>Agromyces</taxon>
    </lineage>
</organism>
<feature type="domain" description="Enoyl reductase (ER)" evidence="7">
    <location>
        <begin position="20"/>
        <end position="364"/>
    </location>
</feature>
<dbReference type="Pfam" id="PF00107">
    <property type="entry name" value="ADH_zinc_N"/>
    <property type="match status" value="1"/>
</dbReference>
<evidence type="ECO:0000256" key="4">
    <source>
        <dbReference type="ARBA" id="ARBA00022833"/>
    </source>
</evidence>
<dbReference type="Pfam" id="PF14232">
    <property type="entry name" value="DUF4334"/>
    <property type="match status" value="1"/>
</dbReference>
<evidence type="ECO:0000313" key="8">
    <source>
        <dbReference type="EMBL" id="UOE43075.1"/>
    </source>
</evidence>
<evidence type="ECO:0000256" key="2">
    <source>
        <dbReference type="ARBA" id="ARBA00008072"/>
    </source>
</evidence>
<dbReference type="EMBL" id="CP094528">
    <property type="protein sequence ID" value="UOE43075.1"/>
    <property type="molecule type" value="Genomic_DNA"/>
</dbReference>
<dbReference type="InterPro" id="IPR011032">
    <property type="entry name" value="GroES-like_sf"/>
</dbReference>
<name>A0ABY4C2S4_9MICO</name>
<evidence type="ECO:0000256" key="5">
    <source>
        <dbReference type="ARBA" id="ARBA00023002"/>
    </source>
</evidence>
<gene>
    <name evidence="8" type="ORF">MTO99_12850</name>
</gene>
<dbReference type="InterPro" id="IPR002328">
    <property type="entry name" value="ADH_Zn_CS"/>
</dbReference>
<dbReference type="Pfam" id="PF14231">
    <property type="entry name" value="GXWXG"/>
    <property type="match status" value="1"/>
</dbReference>
<evidence type="ECO:0000256" key="6">
    <source>
        <dbReference type="RuleBase" id="RU361277"/>
    </source>
</evidence>
<comment type="cofactor">
    <cofactor evidence="1 6">
        <name>Zn(2+)</name>
        <dbReference type="ChEBI" id="CHEBI:29105"/>
    </cofactor>
</comment>
<dbReference type="SUPFAM" id="SSF51735">
    <property type="entry name" value="NAD(P)-binding Rossmann-fold domains"/>
    <property type="match status" value="1"/>
</dbReference>
<keyword evidence="4 6" id="KW-0862">Zinc</keyword>
<dbReference type="SMART" id="SM00829">
    <property type="entry name" value="PKS_ER"/>
    <property type="match status" value="1"/>
</dbReference>
<evidence type="ECO:0000313" key="9">
    <source>
        <dbReference type="Proteomes" id="UP000832097"/>
    </source>
</evidence>
<dbReference type="Gene3D" id="3.90.180.10">
    <property type="entry name" value="Medium-chain alcohol dehydrogenases, catalytic domain"/>
    <property type="match status" value="1"/>
</dbReference>
<evidence type="ECO:0000256" key="1">
    <source>
        <dbReference type="ARBA" id="ARBA00001947"/>
    </source>
</evidence>
<evidence type="ECO:0000256" key="3">
    <source>
        <dbReference type="ARBA" id="ARBA00022723"/>
    </source>
</evidence>
<evidence type="ECO:0000259" key="7">
    <source>
        <dbReference type="SMART" id="SM00829"/>
    </source>
</evidence>
<comment type="similarity">
    <text evidence="2 6">Belongs to the zinc-containing alcohol dehydrogenase family.</text>
</comment>
<dbReference type="PANTHER" id="PTHR43350">
    <property type="entry name" value="NAD-DEPENDENT ALCOHOL DEHYDROGENASE"/>
    <property type="match status" value="1"/>
</dbReference>
<dbReference type="PROSITE" id="PS00059">
    <property type="entry name" value="ADH_ZINC"/>
    <property type="match status" value="1"/>
</dbReference>
<dbReference type="InterPro" id="IPR020843">
    <property type="entry name" value="ER"/>
</dbReference>
<keyword evidence="9" id="KW-1185">Reference proteome</keyword>
<dbReference type="Proteomes" id="UP000832097">
    <property type="component" value="Chromosome"/>
</dbReference>
<reference evidence="8 9" key="1">
    <citation type="submission" date="2022-03" db="EMBL/GenBank/DDBJ databases">
        <title>Mucilaginibacter sp. isolated from the gut of Protaetia brevitarsis seulensis larvae.</title>
        <authorList>
            <person name="Won M."/>
            <person name="Kim S.-J."/>
            <person name="Kwon S.-W."/>
        </authorList>
    </citation>
    <scope>NUCLEOTIDE SEQUENCE [LARGE SCALE GENOMIC DNA]</scope>
    <source>
        <strain evidence="8 9">CFWR-12</strain>
    </source>
</reference>
<dbReference type="InterPro" id="IPR025951">
    <property type="entry name" value="GXWXG_dom"/>
</dbReference>
<protein>
    <submittedName>
        <fullName evidence="8">Alcohol dehydrogenase catalytic domain-containing protein</fullName>
    </submittedName>
</protein>
<keyword evidence="3 6" id="KW-0479">Metal-binding</keyword>
<dbReference type="PANTHER" id="PTHR43350:SF21">
    <property type="entry name" value="S-NITROSOMYCOTHIOL REDUCTASE MSCR"/>
    <property type="match status" value="1"/>
</dbReference>
<dbReference type="Gene3D" id="3.40.50.720">
    <property type="entry name" value="NAD(P)-binding Rossmann-like Domain"/>
    <property type="match status" value="1"/>
</dbReference>
<keyword evidence="5" id="KW-0560">Oxidoreductase</keyword>
<dbReference type="Gene3D" id="2.40.128.580">
    <property type="entry name" value="GXWXG domain"/>
    <property type="match status" value="1"/>
</dbReference>
<dbReference type="InterPro" id="IPR013154">
    <property type="entry name" value="ADH-like_N"/>
</dbReference>
<dbReference type="Pfam" id="PF08240">
    <property type="entry name" value="ADH_N"/>
    <property type="match status" value="1"/>
</dbReference>
<sequence>MTSVPLITARDLAAVVRTPGGEPLLEPVTVAAPGPGELLVRILASGVCHTDLVAIDGGTGYPLPAVFGHEGAGVVEAVGTGVDRVRVGDRVVLGFDSCGACRACRDGHPSSCARFADLNNAPVRDALSIADSGEALTTGWMSQSSWATRVIARESNAVVIADDVPPSIAAPLGCGVLTGAGTVFNVLRPGADDGLLVIGAGAVGLAAVMAAAVAGCRDILVSDPVPARRALALELGATAAVAPDDLAGLLRTTGQMRYVLDTVGTQPAMDAAMAALGPRGVCATVALRPGANRLSIAQGRLLWGRTLTGVIEGDAVLDRDITRLLALWRAGRFPVERLVAEYDFDDIGRAVADARAGRAVKAVLVRRDATDATDASLREPLAPATEAVAGEASDPLRTLRDRSLSDAALAELWRSLPPVRTDELRGFWRGWAVTTGHRAERLLDRMRWVGKRFRADDDVDPIVCRGADGGLVADTGFSKGGASLWRIERDGVVTAAMVYDALPIVDSFTRLSADAVLGVMGGRDTRDDGREFYFVLERDETPPA</sequence>
<dbReference type="InterPro" id="IPR036291">
    <property type="entry name" value="NAD(P)-bd_dom_sf"/>
</dbReference>